<dbReference type="InterPro" id="IPR025110">
    <property type="entry name" value="AMP-bd_C"/>
</dbReference>
<dbReference type="SUPFAM" id="SSF56801">
    <property type="entry name" value="Acetyl-CoA synthetase-like"/>
    <property type="match status" value="1"/>
</dbReference>
<comment type="caution">
    <text evidence="4">The sequence shown here is derived from an EMBL/GenBank/DDBJ whole genome shotgun (WGS) entry which is preliminary data.</text>
</comment>
<dbReference type="PROSITE" id="PS00455">
    <property type="entry name" value="AMP_BINDING"/>
    <property type="match status" value="1"/>
</dbReference>
<dbReference type="InterPro" id="IPR020845">
    <property type="entry name" value="AMP-binding_CS"/>
</dbReference>
<dbReference type="Gene3D" id="3.40.50.12780">
    <property type="entry name" value="N-terminal domain of ligase-like"/>
    <property type="match status" value="1"/>
</dbReference>
<dbReference type="EMBL" id="SJKD01000015">
    <property type="protein sequence ID" value="TCC37391.1"/>
    <property type="molecule type" value="Genomic_DNA"/>
</dbReference>
<dbReference type="PANTHER" id="PTHR43767">
    <property type="entry name" value="LONG-CHAIN-FATTY-ACID--COA LIGASE"/>
    <property type="match status" value="1"/>
</dbReference>
<reference evidence="4 5" key="1">
    <citation type="submission" date="2019-02" db="EMBL/GenBank/DDBJ databases">
        <title>Kribbella capetownensis sp. nov. and Kribbella speibonae sp. nov., isolated from soil.</title>
        <authorList>
            <person name="Curtis S.M."/>
            <person name="Norton I."/>
            <person name="Everest G.J."/>
            <person name="Meyers P.R."/>
        </authorList>
    </citation>
    <scope>NUCLEOTIDE SEQUENCE [LARGE SCALE GENOMIC DNA]</scope>
    <source>
        <strain evidence="4 5">YM53</strain>
    </source>
</reference>
<dbReference type="Pfam" id="PF13193">
    <property type="entry name" value="AMP-binding_C"/>
    <property type="match status" value="1"/>
</dbReference>
<protein>
    <submittedName>
        <fullName evidence="4">ATP-dependent acyl-CoA ligase</fullName>
    </submittedName>
</protein>
<evidence type="ECO:0000259" key="3">
    <source>
        <dbReference type="Pfam" id="PF13193"/>
    </source>
</evidence>
<keyword evidence="4" id="KW-0436">Ligase</keyword>
<dbReference type="Pfam" id="PF00501">
    <property type="entry name" value="AMP-binding"/>
    <property type="match status" value="1"/>
</dbReference>
<evidence type="ECO:0000256" key="1">
    <source>
        <dbReference type="SAM" id="MobiDB-lite"/>
    </source>
</evidence>
<evidence type="ECO:0000313" key="5">
    <source>
        <dbReference type="Proteomes" id="UP000293342"/>
    </source>
</evidence>
<dbReference type="Gene3D" id="3.30.300.30">
    <property type="match status" value="1"/>
</dbReference>
<dbReference type="RefSeq" id="WP_131518994.1">
    <property type="nucleotide sequence ID" value="NZ_SJKD01000015.1"/>
</dbReference>
<feature type="domain" description="AMP-dependent synthetase/ligase" evidence="2">
    <location>
        <begin position="32"/>
        <end position="386"/>
    </location>
</feature>
<feature type="domain" description="AMP-binding enzyme C-terminal" evidence="3">
    <location>
        <begin position="446"/>
        <end position="519"/>
    </location>
</feature>
<gene>
    <name evidence="4" type="ORF">E0H75_40220</name>
</gene>
<accession>A0A4R0IU11</accession>
<feature type="region of interest" description="Disordered" evidence="1">
    <location>
        <begin position="1"/>
        <end position="20"/>
    </location>
</feature>
<dbReference type="GO" id="GO:0016878">
    <property type="term" value="F:acid-thiol ligase activity"/>
    <property type="evidence" value="ECO:0007669"/>
    <property type="project" value="UniProtKB-ARBA"/>
</dbReference>
<keyword evidence="5" id="KW-1185">Reference proteome</keyword>
<name>A0A4R0IU11_9ACTN</name>
<dbReference type="InterPro" id="IPR042099">
    <property type="entry name" value="ANL_N_sf"/>
</dbReference>
<organism evidence="4 5">
    <name type="scientific">Kribbella capetownensis</name>
    <dbReference type="NCBI Taxonomy" id="1572659"/>
    <lineage>
        <taxon>Bacteria</taxon>
        <taxon>Bacillati</taxon>
        <taxon>Actinomycetota</taxon>
        <taxon>Actinomycetes</taxon>
        <taxon>Propionibacteriales</taxon>
        <taxon>Kribbellaceae</taxon>
        <taxon>Kribbella</taxon>
    </lineage>
</organism>
<evidence type="ECO:0000313" key="4">
    <source>
        <dbReference type="EMBL" id="TCC37391.1"/>
    </source>
</evidence>
<dbReference type="OrthoDB" id="9803968at2"/>
<dbReference type="Proteomes" id="UP000293342">
    <property type="component" value="Unassembled WGS sequence"/>
</dbReference>
<sequence>MSDLAIDNLRRPTPHTGLKPHPDEWVLGHVLRSQAAARPDAVFLSDVTGQTLTYAQTLTGAERVAAGLRASGVRHGDRVLLLMQNSAEFVLTWFAVNLLGAVEVPVNVSNRGHSLVHPVNLCRAKVAVVDAALMARLEEVADDLRSLETVIVHGQFSAPTRWTSIDFADIAAAPRLAEVVPVTHSDLACIMYTSGTTGPAKGVLAPHGLAYLLGRQVADRLALTGDDTYYVCLPLFHSNAQWAQVYASLIAGAHVHLANRFSASAWLNDIRTSGATVSSLLGVMTEFLDAQPPQVSDAEHSLRRVLAIPMPARLARTFPQRYGFDCVEAYGMTEISLVLWRPDGDSVRAGSSGKPYGDMFEIALLDPDTDQPVRRGAVGEIAVRPRHPWTIAAGYDGMPEVTAEAFRNLWFHTGDAARVDDDGYYYFVDRIRDRIRRRGENISSFEIELAVGSHPAVIECAAVGVPADEGEDDIKVVVVTNQRVTAQELVDHCRAHLPYFAVPRYVEFAPELPKTPSGKITKAEIRKRGVTGAEWDRIGAGIHIGRES</sequence>
<dbReference type="PANTHER" id="PTHR43767:SF1">
    <property type="entry name" value="NONRIBOSOMAL PEPTIDE SYNTHASE PES1 (EUROFUNG)-RELATED"/>
    <property type="match status" value="1"/>
</dbReference>
<dbReference type="InterPro" id="IPR050237">
    <property type="entry name" value="ATP-dep_AMP-bd_enzyme"/>
</dbReference>
<evidence type="ECO:0000259" key="2">
    <source>
        <dbReference type="Pfam" id="PF00501"/>
    </source>
</evidence>
<dbReference type="InterPro" id="IPR045851">
    <property type="entry name" value="AMP-bd_C_sf"/>
</dbReference>
<dbReference type="AlphaFoldDB" id="A0A4R0IU11"/>
<proteinExistence type="predicted"/>
<dbReference type="InterPro" id="IPR000873">
    <property type="entry name" value="AMP-dep_synth/lig_dom"/>
</dbReference>